<dbReference type="Proteomes" id="UP001203852">
    <property type="component" value="Unassembled WGS sequence"/>
</dbReference>
<dbReference type="AlphaFoldDB" id="A0AAN6DVN3"/>
<keyword evidence="3" id="KW-1185">Reference proteome</keyword>
<dbReference type="PANTHER" id="PTHR41774:SF1">
    <property type="entry name" value="NGG1P INTERACTING FACTOR NIF3"/>
    <property type="match status" value="1"/>
</dbReference>
<reference evidence="2" key="1">
    <citation type="journal article" date="2022" name="bioRxiv">
        <title>Deciphering the potential niche of two novel black yeast fungi from a biological soil crust based on their genomes, phenotypes, and melanin regulation.</title>
        <authorList>
            <consortium name="DOE Joint Genome Institute"/>
            <person name="Carr E.C."/>
            <person name="Barton Q."/>
            <person name="Grambo S."/>
            <person name="Sullivan M."/>
            <person name="Renfro C.M."/>
            <person name="Kuo A."/>
            <person name="Pangilinan J."/>
            <person name="Lipzen A."/>
            <person name="Keymanesh K."/>
            <person name="Savage E."/>
            <person name="Barry K."/>
            <person name="Grigoriev I.V."/>
            <person name="Riekhof W.R."/>
            <person name="Harris S.S."/>
        </authorList>
    </citation>
    <scope>NUCLEOTIDE SEQUENCE</scope>
    <source>
        <strain evidence="2">JF 03-4F</strain>
    </source>
</reference>
<dbReference type="InterPro" id="IPR036069">
    <property type="entry name" value="DUF34/NIF3_sf"/>
</dbReference>
<dbReference type="Gene3D" id="3.30.70.120">
    <property type="match status" value="1"/>
</dbReference>
<name>A0AAN6DVN3_9EURO</name>
<proteinExistence type="predicted"/>
<comment type="caution">
    <text evidence="2">The sequence shown here is derived from an EMBL/GenBank/DDBJ whole genome shotgun (WGS) entry which is preliminary data.</text>
</comment>
<evidence type="ECO:0000256" key="1">
    <source>
        <dbReference type="ARBA" id="ARBA00020998"/>
    </source>
</evidence>
<dbReference type="EMBL" id="MU404354">
    <property type="protein sequence ID" value="KAI1612943.1"/>
    <property type="molecule type" value="Genomic_DNA"/>
</dbReference>
<organism evidence="2 3">
    <name type="scientific">Exophiala viscosa</name>
    <dbReference type="NCBI Taxonomy" id="2486360"/>
    <lineage>
        <taxon>Eukaryota</taxon>
        <taxon>Fungi</taxon>
        <taxon>Dikarya</taxon>
        <taxon>Ascomycota</taxon>
        <taxon>Pezizomycotina</taxon>
        <taxon>Eurotiomycetes</taxon>
        <taxon>Chaetothyriomycetidae</taxon>
        <taxon>Chaetothyriales</taxon>
        <taxon>Herpotrichiellaceae</taxon>
        <taxon>Exophiala</taxon>
    </lineage>
</organism>
<evidence type="ECO:0000313" key="2">
    <source>
        <dbReference type="EMBL" id="KAI1612943.1"/>
    </source>
</evidence>
<dbReference type="SUPFAM" id="SSF102705">
    <property type="entry name" value="NIF3 (NGG1p interacting factor 3)-like"/>
    <property type="match status" value="1"/>
</dbReference>
<dbReference type="InterPro" id="IPR015867">
    <property type="entry name" value="N-reg_PII/ATP_PRibTrfase_C"/>
</dbReference>
<evidence type="ECO:0000313" key="3">
    <source>
        <dbReference type="Proteomes" id="UP001203852"/>
    </source>
</evidence>
<accession>A0AAN6DVN3</accession>
<gene>
    <name evidence="2" type="ORF">EDD36DRAFT_250743</name>
</gene>
<sequence length="134" mass="14624">MTTSEPTTTSSRSENDGDTIYKLLFYVPQTHTQACLDAVWATGAGTWPNGPGHEPGALPKYTDTCFVSTGTGQFKPAAHADPNIGKPGVVEYVVEDRVEMVVIGKGTVRWAVDELRRAHPYEVVAYFVIKCDSF</sequence>
<protein>
    <recommendedName>
        <fullName evidence="1">ATP phosphoribosyltransferase</fullName>
    </recommendedName>
</protein>
<dbReference type="PANTHER" id="PTHR41774">
    <property type="match status" value="1"/>
</dbReference>